<evidence type="ECO:0000313" key="2">
    <source>
        <dbReference type="EMBL" id="KAF0844839.1"/>
    </source>
</evidence>
<gene>
    <name evidence="2" type="ORF">FNL39_11071</name>
</gene>
<proteinExistence type="predicted"/>
<accession>A0ABQ6YGE0</accession>
<evidence type="ECO:0000256" key="1">
    <source>
        <dbReference type="SAM" id="SignalP"/>
    </source>
</evidence>
<organism evidence="2 3">
    <name type="scientific">Nocardia caishijiensis</name>
    <dbReference type="NCBI Taxonomy" id="184756"/>
    <lineage>
        <taxon>Bacteria</taxon>
        <taxon>Bacillati</taxon>
        <taxon>Actinomycetota</taxon>
        <taxon>Actinomycetes</taxon>
        <taxon>Mycobacteriales</taxon>
        <taxon>Nocardiaceae</taxon>
        <taxon>Nocardia</taxon>
    </lineage>
</organism>
<name>A0ABQ6YGE0_9NOCA</name>
<feature type="chain" id="PRO_5046580472" description="Secreted protein" evidence="1">
    <location>
        <begin position="32"/>
        <end position="219"/>
    </location>
</feature>
<dbReference type="Proteomes" id="UP000798951">
    <property type="component" value="Unassembled WGS sequence"/>
</dbReference>
<evidence type="ECO:0008006" key="4">
    <source>
        <dbReference type="Google" id="ProtNLM"/>
    </source>
</evidence>
<keyword evidence="1" id="KW-0732">Signal</keyword>
<keyword evidence="3" id="KW-1185">Reference proteome</keyword>
<dbReference type="EMBL" id="VMSD01000010">
    <property type="protein sequence ID" value="KAF0844839.1"/>
    <property type="molecule type" value="Genomic_DNA"/>
</dbReference>
<comment type="caution">
    <text evidence="2">The sequence shown here is derived from an EMBL/GenBank/DDBJ whole genome shotgun (WGS) entry which is preliminary data.</text>
</comment>
<reference evidence="2 3" key="1">
    <citation type="submission" date="2019-07" db="EMBL/GenBank/DDBJ databases">
        <title>Genomic Encyclopedia of Type Strains, Phase IV (KMG-IV): sequencing the most valuable type-strain genomes for metagenomic binning, comparative biology and taxonomic classification.</title>
        <authorList>
            <person name="Goeker M."/>
        </authorList>
    </citation>
    <scope>NUCLEOTIDE SEQUENCE [LARGE SCALE GENOMIC DNA]</scope>
    <source>
        <strain evidence="2 3">DSM 44831</strain>
    </source>
</reference>
<protein>
    <recommendedName>
        <fullName evidence="4">Secreted protein</fullName>
    </recommendedName>
</protein>
<sequence>MFGMRTRHLLAAITVAAPLLATAALSAPAQAATTTWTVVNPNSDGTFSAVSGPLVVKNKSGATIFTCPSLISSGSLPAGTRTTSGLGAIKSTNPFTCTSPDGTAWQGGFTAAAGASNFTGKSYNAATGTTSISNGDLFNSINLIFRTTVGNSCAFWTHHTSMTYANATSTLAASTAVVKVATSEGGTPTCQGLLTQGETIGFATEYKVTPAIKITARVS</sequence>
<feature type="signal peptide" evidence="1">
    <location>
        <begin position="1"/>
        <end position="31"/>
    </location>
</feature>
<evidence type="ECO:0000313" key="3">
    <source>
        <dbReference type="Proteomes" id="UP000798951"/>
    </source>
</evidence>